<dbReference type="PANTHER" id="PTHR11017">
    <property type="entry name" value="LEUCINE-RICH REPEAT-CONTAINING PROTEIN"/>
    <property type="match status" value="1"/>
</dbReference>
<proteinExistence type="predicted"/>
<protein>
    <recommendedName>
        <fullName evidence="1">ADP-ribosyl cyclase/cyclic ADP-ribose hydrolase</fullName>
        <ecNumber evidence="1">3.2.2.6</ecNumber>
    </recommendedName>
</protein>
<dbReference type="OrthoDB" id="1041115at2759"/>
<dbReference type="SUPFAM" id="SSF46785">
    <property type="entry name" value="Winged helix' DNA-binding domain"/>
    <property type="match status" value="1"/>
</dbReference>
<dbReference type="Pfam" id="PF07725">
    <property type="entry name" value="LRR_3"/>
    <property type="match status" value="1"/>
</dbReference>
<dbReference type="Gene3D" id="3.40.50.10140">
    <property type="entry name" value="Toll/interleukin-1 receptor homology (TIR) domain"/>
    <property type="match status" value="1"/>
</dbReference>
<accession>A0A6D2J7Y2</accession>
<dbReference type="Pfam" id="PF00931">
    <property type="entry name" value="NB-ARC"/>
    <property type="match status" value="1"/>
</dbReference>
<dbReference type="GO" id="GO:0006952">
    <property type="term" value="P:defense response"/>
    <property type="evidence" value="ECO:0007669"/>
    <property type="project" value="UniProtKB-KW"/>
</dbReference>
<name>A0A6D2J7Y2_9BRAS</name>
<keyword evidence="3" id="KW-0677">Repeat</keyword>
<dbReference type="Gene3D" id="3.40.50.300">
    <property type="entry name" value="P-loop containing nucleotide triphosphate hydrolases"/>
    <property type="match status" value="1"/>
</dbReference>
<dbReference type="InterPro" id="IPR042197">
    <property type="entry name" value="Apaf_helical"/>
</dbReference>
<dbReference type="InterPro" id="IPR003593">
    <property type="entry name" value="AAA+_ATPase"/>
</dbReference>
<dbReference type="GO" id="GO:0007165">
    <property type="term" value="P:signal transduction"/>
    <property type="evidence" value="ECO:0007669"/>
    <property type="project" value="InterPro"/>
</dbReference>
<evidence type="ECO:0000256" key="4">
    <source>
        <dbReference type="ARBA" id="ARBA00022801"/>
    </source>
</evidence>
<dbReference type="InterPro" id="IPR036390">
    <property type="entry name" value="WH_DNA-bd_sf"/>
</dbReference>
<dbReference type="GO" id="GO:0043531">
    <property type="term" value="F:ADP binding"/>
    <property type="evidence" value="ECO:0007669"/>
    <property type="project" value="InterPro"/>
</dbReference>
<dbReference type="FunFam" id="1.10.8.430:FF:000002">
    <property type="entry name" value="Disease resistance protein (TIR-NBS-LRR class)"/>
    <property type="match status" value="1"/>
</dbReference>
<dbReference type="FunFam" id="3.80.10.10:FF:000386">
    <property type="entry name" value="Disease resistance protein RPS4"/>
    <property type="match status" value="1"/>
</dbReference>
<keyword evidence="2" id="KW-0433">Leucine-rich repeat</keyword>
<dbReference type="InterPro" id="IPR027417">
    <property type="entry name" value="P-loop_NTPase"/>
</dbReference>
<dbReference type="Pfam" id="PF01582">
    <property type="entry name" value="TIR"/>
    <property type="match status" value="1"/>
</dbReference>
<evidence type="ECO:0000259" key="8">
    <source>
        <dbReference type="PROSITE" id="PS50104"/>
    </source>
</evidence>
<dbReference type="AlphaFoldDB" id="A0A6D2J7Y2"/>
<comment type="catalytic activity">
    <reaction evidence="7">
        <text>NAD(+) + H2O = ADP-D-ribose + nicotinamide + H(+)</text>
        <dbReference type="Rhea" id="RHEA:16301"/>
        <dbReference type="ChEBI" id="CHEBI:15377"/>
        <dbReference type="ChEBI" id="CHEBI:15378"/>
        <dbReference type="ChEBI" id="CHEBI:17154"/>
        <dbReference type="ChEBI" id="CHEBI:57540"/>
        <dbReference type="ChEBI" id="CHEBI:57967"/>
        <dbReference type="EC" id="3.2.2.6"/>
    </reaction>
    <physiologicalReaction direction="left-to-right" evidence="7">
        <dbReference type="Rhea" id="RHEA:16302"/>
    </physiologicalReaction>
</comment>
<dbReference type="InterPro" id="IPR011713">
    <property type="entry name" value="Leu-rich_rpt_3"/>
</dbReference>
<evidence type="ECO:0000256" key="5">
    <source>
        <dbReference type="ARBA" id="ARBA00022821"/>
    </source>
</evidence>
<comment type="caution">
    <text evidence="9">The sequence shown here is derived from an EMBL/GenBank/DDBJ whole genome shotgun (WGS) entry which is preliminary data.</text>
</comment>
<keyword evidence="5" id="KW-0611">Plant defense</keyword>
<keyword evidence="6" id="KW-0520">NAD</keyword>
<organism evidence="9 10">
    <name type="scientific">Microthlaspi erraticum</name>
    <dbReference type="NCBI Taxonomy" id="1685480"/>
    <lineage>
        <taxon>Eukaryota</taxon>
        <taxon>Viridiplantae</taxon>
        <taxon>Streptophyta</taxon>
        <taxon>Embryophyta</taxon>
        <taxon>Tracheophyta</taxon>
        <taxon>Spermatophyta</taxon>
        <taxon>Magnoliopsida</taxon>
        <taxon>eudicotyledons</taxon>
        <taxon>Gunneridae</taxon>
        <taxon>Pentapetalae</taxon>
        <taxon>rosids</taxon>
        <taxon>malvids</taxon>
        <taxon>Brassicales</taxon>
        <taxon>Brassicaceae</taxon>
        <taxon>Coluteocarpeae</taxon>
        <taxon>Microthlaspi</taxon>
    </lineage>
</organism>
<dbReference type="InterPro" id="IPR032675">
    <property type="entry name" value="LRR_dom_sf"/>
</dbReference>
<dbReference type="FunFam" id="3.40.50.10140:FF:000007">
    <property type="entry name" value="Disease resistance protein (TIR-NBS-LRR class)"/>
    <property type="match status" value="1"/>
</dbReference>
<evidence type="ECO:0000256" key="3">
    <source>
        <dbReference type="ARBA" id="ARBA00022737"/>
    </source>
</evidence>
<dbReference type="SMART" id="SM00255">
    <property type="entry name" value="TIR"/>
    <property type="match status" value="1"/>
</dbReference>
<dbReference type="EMBL" id="CACVBM020001129">
    <property type="protein sequence ID" value="CAA7033159.1"/>
    <property type="molecule type" value="Genomic_DNA"/>
</dbReference>
<dbReference type="InterPro" id="IPR044974">
    <property type="entry name" value="Disease_R_plants"/>
</dbReference>
<dbReference type="SUPFAM" id="SSF52540">
    <property type="entry name" value="P-loop containing nucleoside triphosphate hydrolases"/>
    <property type="match status" value="1"/>
</dbReference>
<evidence type="ECO:0000256" key="2">
    <source>
        <dbReference type="ARBA" id="ARBA00022614"/>
    </source>
</evidence>
<reference evidence="9" key="1">
    <citation type="submission" date="2020-01" db="EMBL/GenBank/DDBJ databases">
        <authorList>
            <person name="Mishra B."/>
        </authorList>
    </citation>
    <scope>NUCLEOTIDE SEQUENCE [LARGE SCALE GENOMIC DNA]</scope>
</reference>
<gene>
    <name evidence="9" type="ORF">MERR_LOCUS20394</name>
</gene>
<dbReference type="GO" id="GO:0061809">
    <property type="term" value="F:NAD+ nucleosidase activity, cyclic ADP-ribose generating"/>
    <property type="evidence" value="ECO:0007669"/>
    <property type="project" value="UniProtKB-EC"/>
</dbReference>
<dbReference type="PANTHER" id="PTHR11017:SF569">
    <property type="entry name" value="DISEASE RESISTANCE PROTEIN"/>
    <property type="match status" value="1"/>
</dbReference>
<dbReference type="FunFam" id="3.40.50.300:FF:001002">
    <property type="entry name" value="Disease resistance protein (TIR-NBS-LRR class)"/>
    <property type="match status" value="1"/>
</dbReference>
<dbReference type="InterPro" id="IPR000157">
    <property type="entry name" value="TIR_dom"/>
</dbReference>
<sequence length="759" mass="85814">MDPSSTSSSASQTWVYEVFPSFSGEDVRVAFLSHFLKELDKKLIIAFKDNEIKRSRSLDPELKQAIKDSRIAVVVFSKNYASSSCCLNELLEIMKCKEEFGQMVIPVFYGLDPSHVRKQTGDFGNIFEKTCHNKTEDEKIQWRGALTNVANILGYHSVTWGNEAKMIEEIVNDILEKLLLTSSKDSDDYVGINDHIANMSVLLQLESEEVRMVGVWGSSGIGKTTITRILFNRLSPYFQGSIYIDKAFVSKSKKLYSRATLADTNMKLHLQGKFLSKILGKKDIKVGHLGVVREKLKYHKVLIVIDDLDDLMVLQVLAGQTQWFGSGSRIIVVTNDNHLLMAHEINCIYKVSLPSQTDALEMFCQYAFKQDSPPDGLMKFASEVVQLAGSLPLGLSVLGSSFRGRKKEDCLNMLPRFRRSLDGKIEETLRVGYDGLCKEDQAIFRHIACLFNGVKVNGIKELLASSELDIDVGLKNLVDKSLIQVREDTVEMHRLLEKMGKEIVRKQSNEPGEREFLFDSEDISNVLEDNIGTKKVLGISLRMSGIDELHVHKNGFKGMPNLRFLTIKNTWEKKGKLQLPKSFDYLPPRLKLLCWDEYPMRHMPTKSRFGNLVYLILRNSMLEKLWEGVMSLSCLKKMDLSHCGRLKEIPDLSMATNLEKLFLGGCLSLVELPSSIQNLNELTVLDMQLCRKLETLPTGINLKALDHLDFSYCSNLSTFPQISTNISVLLLEGTTIEELPSNLRVGNLVVLRMQNIKES</sequence>
<dbReference type="Pfam" id="PF23282">
    <property type="entry name" value="WHD_ROQ1"/>
    <property type="match status" value="1"/>
</dbReference>
<dbReference type="Gene3D" id="1.10.8.430">
    <property type="entry name" value="Helical domain of apoptotic protease-activating factors"/>
    <property type="match status" value="1"/>
</dbReference>
<evidence type="ECO:0000256" key="6">
    <source>
        <dbReference type="ARBA" id="ARBA00023027"/>
    </source>
</evidence>
<dbReference type="EC" id="3.2.2.6" evidence="1"/>
<dbReference type="InterPro" id="IPR035897">
    <property type="entry name" value="Toll_tir_struct_dom_sf"/>
</dbReference>
<dbReference type="SMART" id="SM00382">
    <property type="entry name" value="AAA"/>
    <property type="match status" value="1"/>
</dbReference>
<keyword evidence="10" id="KW-1185">Reference proteome</keyword>
<evidence type="ECO:0000256" key="7">
    <source>
        <dbReference type="ARBA" id="ARBA00047304"/>
    </source>
</evidence>
<evidence type="ECO:0000313" key="10">
    <source>
        <dbReference type="Proteomes" id="UP000467841"/>
    </source>
</evidence>
<dbReference type="InterPro" id="IPR002182">
    <property type="entry name" value="NB-ARC"/>
</dbReference>
<dbReference type="Proteomes" id="UP000467841">
    <property type="component" value="Unassembled WGS sequence"/>
</dbReference>
<dbReference type="SUPFAM" id="SSF52058">
    <property type="entry name" value="L domain-like"/>
    <property type="match status" value="1"/>
</dbReference>
<dbReference type="SUPFAM" id="SSF52200">
    <property type="entry name" value="Toll/Interleukin receptor TIR domain"/>
    <property type="match status" value="1"/>
</dbReference>
<keyword evidence="4" id="KW-0378">Hydrolase</keyword>
<dbReference type="PRINTS" id="PR00364">
    <property type="entry name" value="DISEASERSIST"/>
</dbReference>
<dbReference type="Gene3D" id="3.80.10.10">
    <property type="entry name" value="Ribonuclease Inhibitor"/>
    <property type="match status" value="1"/>
</dbReference>
<dbReference type="InterPro" id="IPR058192">
    <property type="entry name" value="WHD_ROQ1-like"/>
</dbReference>
<evidence type="ECO:0000256" key="1">
    <source>
        <dbReference type="ARBA" id="ARBA00011982"/>
    </source>
</evidence>
<evidence type="ECO:0000313" key="9">
    <source>
        <dbReference type="EMBL" id="CAA7033159.1"/>
    </source>
</evidence>
<dbReference type="PROSITE" id="PS50104">
    <property type="entry name" value="TIR"/>
    <property type="match status" value="1"/>
</dbReference>
<feature type="domain" description="TIR" evidence="8">
    <location>
        <begin position="14"/>
        <end position="178"/>
    </location>
</feature>